<organism evidence="4 6">
    <name type="scientific">Aneurinibacillus migulanus</name>
    <name type="common">Bacillus migulanus</name>
    <dbReference type="NCBI Taxonomy" id="47500"/>
    <lineage>
        <taxon>Bacteria</taxon>
        <taxon>Bacillati</taxon>
        <taxon>Bacillota</taxon>
        <taxon>Bacilli</taxon>
        <taxon>Bacillales</taxon>
        <taxon>Paenibacillaceae</taxon>
        <taxon>Aneurinibacillus group</taxon>
        <taxon>Aneurinibacillus</taxon>
    </lineage>
</organism>
<dbReference type="InterPro" id="IPR014729">
    <property type="entry name" value="Rossmann-like_a/b/a_fold"/>
</dbReference>
<dbReference type="GO" id="GO:0005737">
    <property type="term" value="C:cytoplasm"/>
    <property type="evidence" value="ECO:0007669"/>
    <property type="project" value="UniProtKB-SubCell"/>
</dbReference>
<evidence type="ECO:0000313" key="6">
    <source>
        <dbReference type="Proteomes" id="UP000037269"/>
    </source>
</evidence>
<evidence type="ECO:0000256" key="2">
    <source>
        <dbReference type="PIRNR" id="PIRNR006276"/>
    </source>
</evidence>
<dbReference type="Proteomes" id="UP000037269">
    <property type="component" value="Unassembled WGS sequence"/>
</dbReference>
<reference evidence="4 6" key="1">
    <citation type="submission" date="2015-07" db="EMBL/GenBank/DDBJ databases">
        <title>Fjat-14205 dsm 2895.</title>
        <authorList>
            <person name="Liu B."/>
            <person name="Wang J."/>
            <person name="Zhu Y."/>
            <person name="Liu G."/>
            <person name="Chen Q."/>
            <person name="Chen Z."/>
            <person name="Lan J."/>
            <person name="Che J."/>
            <person name="Ge C."/>
            <person name="Shi H."/>
            <person name="Pan Z."/>
            <person name="Liu X."/>
        </authorList>
    </citation>
    <scope>NUCLEOTIDE SEQUENCE [LARGE SCALE GENOMIC DNA]</scope>
    <source>
        <strain evidence="4 6">DSM 2895</strain>
    </source>
</reference>
<dbReference type="Pfam" id="PF00582">
    <property type="entry name" value="Usp"/>
    <property type="match status" value="1"/>
</dbReference>
<dbReference type="STRING" id="47500.AF333_13490"/>
<dbReference type="OrthoDB" id="9777884at2"/>
<dbReference type="InterPro" id="IPR006015">
    <property type="entry name" value="Universal_stress_UspA"/>
</dbReference>
<keyword evidence="2" id="KW-0963">Cytoplasm</keyword>
<reference evidence="5 7" key="2">
    <citation type="submission" date="2016-10" db="EMBL/GenBank/DDBJ databases">
        <authorList>
            <person name="de Groot N.N."/>
        </authorList>
    </citation>
    <scope>NUCLEOTIDE SEQUENCE [LARGE SCALE GENOMIC DNA]</scope>
    <source>
        <strain evidence="5 7">DSM 2895</strain>
    </source>
</reference>
<dbReference type="RefSeq" id="WP_043064025.1">
    <property type="nucleotide sequence ID" value="NZ_BJOA01000009.1"/>
</dbReference>
<dbReference type="PIRSF" id="PIRSF006276">
    <property type="entry name" value="UspA"/>
    <property type="match status" value="1"/>
</dbReference>
<evidence type="ECO:0000313" key="7">
    <source>
        <dbReference type="Proteomes" id="UP000182836"/>
    </source>
</evidence>
<proteinExistence type="inferred from homology"/>
<name>A0A0D1VGS1_ANEMI</name>
<accession>A0A0D1VGS1</accession>
<protein>
    <recommendedName>
        <fullName evidence="2">Universal stress protein</fullName>
    </recommendedName>
</protein>
<dbReference type="CDD" id="cd00293">
    <property type="entry name" value="USP-like"/>
    <property type="match status" value="1"/>
</dbReference>
<dbReference type="EMBL" id="FNED01000002">
    <property type="protein sequence ID" value="SDI24170.1"/>
    <property type="molecule type" value="Genomic_DNA"/>
</dbReference>
<evidence type="ECO:0000313" key="4">
    <source>
        <dbReference type="EMBL" id="KON96340.1"/>
    </source>
</evidence>
<keyword evidence="6" id="KW-1185">Reference proteome</keyword>
<dbReference type="InterPro" id="IPR006016">
    <property type="entry name" value="UspA"/>
</dbReference>
<dbReference type="PANTHER" id="PTHR46268:SF6">
    <property type="entry name" value="UNIVERSAL STRESS PROTEIN UP12"/>
    <property type="match status" value="1"/>
</dbReference>
<feature type="domain" description="UspA" evidence="3">
    <location>
        <begin position="1"/>
        <end position="148"/>
    </location>
</feature>
<gene>
    <name evidence="4" type="ORF">AF333_13490</name>
    <name evidence="5" type="ORF">SAMN04487909_102242</name>
</gene>
<dbReference type="Proteomes" id="UP000182836">
    <property type="component" value="Unassembled WGS sequence"/>
</dbReference>
<dbReference type="PRINTS" id="PR01438">
    <property type="entry name" value="UNVRSLSTRESS"/>
</dbReference>
<dbReference type="GeneID" id="42306186"/>
<comment type="similarity">
    <text evidence="1 2">Belongs to the universal stress protein A family.</text>
</comment>
<dbReference type="EMBL" id="LGUG01000004">
    <property type="protein sequence ID" value="KON96340.1"/>
    <property type="molecule type" value="Genomic_DNA"/>
</dbReference>
<dbReference type="Gene3D" id="3.40.50.620">
    <property type="entry name" value="HUPs"/>
    <property type="match status" value="1"/>
</dbReference>
<evidence type="ECO:0000256" key="1">
    <source>
        <dbReference type="ARBA" id="ARBA00008791"/>
    </source>
</evidence>
<dbReference type="AlphaFoldDB" id="A0A0D1VGS1"/>
<dbReference type="PATRIC" id="fig|47500.8.peg.1465"/>
<dbReference type="PANTHER" id="PTHR46268">
    <property type="entry name" value="STRESS RESPONSE PROTEIN NHAX"/>
    <property type="match status" value="1"/>
</dbReference>
<sequence>MFKKILVAVDGSEISKKVIETAAVVGKGNEAEVILLHVGEEINLYLYPYARGQLLSAQYNQEYNETVQKQAKELLQIAKEKIQANGIHAIDVYACGNPAQKIIEYTKENPIDLVIIGNRGLGPFKEMMLGSVSHKVSQLANCPVLIVK</sequence>
<comment type="subcellular location">
    <subcellularLocation>
        <location evidence="2">Cytoplasm</location>
    </subcellularLocation>
</comment>
<dbReference type="SUPFAM" id="SSF52402">
    <property type="entry name" value="Adenine nucleotide alpha hydrolases-like"/>
    <property type="match status" value="1"/>
</dbReference>
<evidence type="ECO:0000259" key="3">
    <source>
        <dbReference type="Pfam" id="PF00582"/>
    </source>
</evidence>
<evidence type="ECO:0000313" key="5">
    <source>
        <dbReference type="EMBL" id="SDI24170.1"/>
    </source>
</evidence>